<dbReference type="InterPro" id="IPR005467">
    <property type="entry name" value="His_kinase_dom"/>
</dbReference>
<keyword evidence="9" id="KW-0472">Membrane</keyword>
<keyword evidence="4" id="KW-0808">Transferase</keyword>
<dbReference type="EC" id="2.7.13.3" evidence="2"/>
<dbReference type="EMBL" id="JADBGI010000006">
    <property type="protein sequence ID" value="MBE2998781.1"/>
    <property type="molecule type" value="Genomic_DNA"/>
</dbReference>
<dbReference type="SMART" id="SM00387">
    <property type="entry name" value="HATPase_c"/>
    <property type="match status" value="1"/>
</dbReference>
<feature type="transmembrane region" description="Helical" evidence="9">
    <location>
        <begin position="90"/>
        <end position="114"/>
    </location>
</feature>
<proteinExistence type="predicted"/>
<organism evidence="11 12">
    <name type="scientific">Nocardiopsis coralli</name>
    <dbReference type="NCBI Taxonomy" id="2772213"/>
    <lineage>
        <taxon>Bacteria</taxon>
        <taxon>Bacillati</taxon>
        <taxon>Actinomycetota</taxon>
        <taxon>Actinomycetes</taxon>
        <taxon>Streptosporangiales</taxon>
        <taxon>Nocardiopsidaceae</taxon>
        <taxon>Nocardiopsis</taxon>
    </lineage>
</organism>
<dbReference type="Gene3D" id="1.20.5.1930">
    <property type="match status" value="1"/>
</dbReference>
<comment type="catalytic activity">
    <reaction evidence="1">
        <text>ATP + protein L-histidine = ADP + protein N-phospho-L-histidine.</text>
        <dbReference type="EC" id="2.7.13.3"/>
    </reaction>
</comment>
<evidence type="ECO:0000259" key="10">
    <source>
        <dbReference type="PROSITE" id="PS50109"/>
    </source>
</evidence>
<comment type="caution">
    <text evidence="11">The sequence shown here is derived from an EMBL/GenBank/DDBJ whole genome shotgun (WGS) entry which is preliminary data.</text>
</comment>
<evidence type="ECO:0000313" key="12">
    <source>
        <dbReference type="Proteomes" id="UP000806528"/>
    </source>
</evidence>
<keyword evidence="7" id="KW-0067">ATP-binding</keyword>
<evidence type="ECO:0000256" key="1">
    <source>
        <dbReference type="ARBA" id="ARBA00000085"/>
    </source>
</evidence>
<dbReference type="InterPro" id="IPR050482">
    <property type="entry name" value="Sensor_HK_TwoCompSys"/>
</dbReference>
<evidence type="ECO:0000256" key="9">
    <source>
        <dbReference type="SAM" id="Phobius"/>
    </source>
</evidence>
<keyword evidence="8" id="KW-0902">Two-component regulatory system</keyword>
<keyword evidence="6 11" id="KW-0418">Kinase</keyword>
<feature type="transmembrane region" description="Helical" evidence="9">
    <location>
        <begin position="155"/>
        <end position="181"/>
    </location>
</feature>
<accession>A0ABR9P4K9</accession>
<dbReference type="InterPro" id="IPR003594">
    <property type="entry name" value="HATPase_dom"/>
</dbReference>
<keyword evidence="9" id="KW-0812">Transmembrane</keyword>
<evidence type="ECO:0000256" key="7">
    <source>
        <dbReference type="ARBA" id="ARBA00022840"/>
    </source>
</evidence>
<feature type="transmembrane region" description="Helical" evidence="9">
    <location>
        <begin position="121"/>
        <end position="143"/>
    </location>
</feature>
<protein>
    <recommendedName>
        <fullName evidence="2">histidine kinase</fullName>
        <ecNumber evidence="2">2.7.13.3</ecNumber>
    </recommendedName>
</protein>
<dbReference type="GO" id="GO:0016301">
    <property type="term" value="F:kinase activity"/>
    <property type="evidence" value="ECO:0007669"/>
    <property type="project" value="UniProtKB-KW"/>
</dbReference>
<evidence type="ECO:0000313" key="11">
    <source>
        <dbReference type="EMBL" id="MBE2998781.1"/>
    </source>
</evidence>
<dbReference type="PANTHER" id="PTHR24421">
    <property type="entry name" value="NITRATE/NITRITE SENSOR PROTEIN NARX-RELATED"/>
    <property type="match status" value="1"/>
</dbReference>
<dbReference type="Pfam" id="PF07730">
    <property type="entry name" value="HisKA_3"/>
    <property type="match status" value="1"/>
</dbReference>
<dbReference type="InterPro" id="IPR036890">
    <property type="entry name" value="HATPase_C_sf"/>
</dbReference>
<keyword evidence="3" id="KW-0597">Phosphoprotein</keyword>
<keyword evidence="12" id="KW-1185">Reference proteome</keyword>
<dbReference type="SUPFAM" id="SSF55874">
    <property type="entry name" value="ATPase domain of HSP90 chaperone/DNA topoisomerase II/histidine kinase"/>
    <property type="match status" value="1"/>
</dbReference>
<keyword evidence="9" id="KW-1133">Transmembrane helix</keyword>
<feature type="domain" description="Histidine kinase" evidence="10">
    <location>
        <begin position="327"/>
        <end position="412"/>
    </location>
</feature>
<evidence type="ECO:0000256" key="5">
    <source>
        <dbReference type="ARBA" id="ARBA00022741"/>
    </source>
</evidence>
<evidence type="ECO:0000256" key="6">
    <source>
        <dbReference type="ARBA" id="ARBA00022777"/>
    </source>
</evidence>
<dbReference type="PANTHER" id="PTHR24421:SF10">
    <property type="entry name" value="NITRATE_NITRITE SENSOR PROTEIN NARQ"/>
    <property type="match status" value="1"/>
</dbReference>
<dbReference type="RefSeq" id="WP_193121421.1">
    <property type="nucleotide sequence ID" value="NZ_JADBGI010000006.1"/>
</dbReference>
<reference evidence="11 12" key="1">
    <citation type="submission" date="2020-09" db="EMBL/GenBank/DDBJ databases">
        <title>Diversity and distribution of actinomycetes associated with coral in the coast of Hainan.</title>
        <authorList>
            <person name="Li F."/>
        </authorList>
    </citation>
    <scope>NUCLEOTIDE SEQUENCE [LARGE SCALE GENOMIC DNA]</scope>
    <source>
        <strain evidence="11 12">HNM0947</strain>
    </source>
</reference>
<dbReference type="Proteomes" id="UP000806528">
    <property type="component" value="Unassembled WGS sequence"/>
</dbReference>
<keyword evidence="5" id="KW-0547">Nucleotide-binding</keyword>
<feature type="transmembrane region" description="Helical" evidence="9">
    <location>
        <begin position="57"/>
        <end position="78"/>
    </location>
</feature>
<dbReference type="Gene3D" id="3.30.565.10">
    <property type="entry name" value="Histidine kinase-like ATPase, C-terminal domain"/>
    <property type="match status" value="1"/>
</dbReference>
<gene>
    <name evidence="11" type="ORF">IDM40_08705</name>
</gene>
<dbReference type="Pfam" id="PF02518">
    <property type="entry name" value="HATPase_c"/>
    <property type="match status" value="1"/>
</dbReference>
<dbReference type="CDD" id="cd16917">
    <property type="entry name" value="HATPase_UhpB-NarQ-NarX-like"/>
    <property type="match status" value="1"/>
</dbReference>
<evidence type="ECO:0000256" key="3">
    <source>
        <dbReference type="ARBA" id="ARBA00022553"/>
    </source>
</evidence>
<evidence type="ECO:0000256" key="8">
    <source>
        <dbReference type="ARBA" id="ARBA00023012"/>
    </source>
</evidence>
<evidence type="ECO:0000256" key="4">
    <source>
        <dbReference type="ARBA" id="ARBA00022679"/>
    </source>
</evidence>
<feature type="transmembrane region" description="Helical" evidence="9">
    <location>
        <begin position="26"/>
        <end position="45"/>
    </location>
</feature>
<dbReference type="PROSITE" id="PS50109">
    <property type="entry name" value="HIS_KIN"/>
    <property type="match status" value="1"/>
</dbReference>
<name>A0ABR9P4K9_9ACTN</name>
<sequence>MRVGPLPGPSPWVALRPDRPPRILQVLFWGNMATTFAVFGFTAWAEREHISTAPPEVTAVVVAATLSAVLCCLLWPFAAWSPHAPARRRAVSAAFLVVAVLCTMTSNATMFLLVCVASVQAVAVFGVTGGAVHAVLLAAFGLSGPLFIPEMPLWAGVYTAATMLFLAAVSAALFLALTVAARRAEHTRDLLAELEQAHGELRVRNRQVREMTLAEERSRMAREMHDSTGHHLTALAMTLSNALRFRTHRPDEAWTEVEQARDLAREALEDTRRWVRALRPLTLEGVSGPEAMRALAGSFDGTGLRVDFTAEGTWPDPPEAAELVCYRALQEGLANAVRHSGAGRIGVHLRSTPDTVELMVEDDGQGAGAARTERGFGLRGIAERAGAVGGAMTAGNGPEGGFLLRVEVPASEPSHEALSAREGAA</sequence>
<evidence type="ECO:0000256" key="2">
    <source>
        <dbReference type="ARBA" id="ARBA00012438"/>
    </source>
</evidence>
<dbReference type="InterPro" id="IPR011712">
    <property type="entry name" value="Sig_transdc_His_kin_sub3_dim/P"/>
</dbReference>